<evidence type="ECO:0000256" key="2">
    <source>
        <dbReference type="ARBA" id="ARBA00007411"/>
    </source>
</evidence>
<feature type="binding site" evidence="11">
    <location>
        <position position="80"/>
    </location>
    <ligand>
        <name>ATP</name>
        <dbReference type="ChEBI" id="CHEBI:30616"/>
    </ligand>
</feature>
<dbReference type="SMART" id="SM00562">
    <property type="entry name" value="NDK"/>
    <property type="match status" value="1"/>
</dbReference>
<dbReference type="GO" id="GO:0032991">
    <property type="term" value="C:protein-containing complex"/>
    <property type="evidence" value="ECO:0007669"/>
    <property type="project" value="UniProtKB-ARBA"/>
</dbReference>
<keyword evidence="7 12" id="KW-0251">Elongation factor</keyword>
<dbReference type="InterPro" id="IPR001326">
    <property type="entry name" value="Transl_elong_EF1B_B/D_CS"/>
</dbReference>
<dbReference type="SUPFAM" id="SSF54984">
    <property type="entry name" value="eEF-1beta-like"/>
    <property type="match status" value="1"/>
</dbReference>
<comment type="catalytic activity">
    <reaction evidence="14">
        <text>a 2'-deoxyribonucleoside 5'-diphosphate + ATP = a 2'-deoxyribonucleoside 5'-triphosphate + ADP</text>
        <dbReference type="Rhea" id="RHEA:44640"/>
        <dbReference type="ChEBI" id="CHEBI:30616"/>
        <dbReference type="ChEBI" id="CHEBI:61560"/>
        <dbReference type="ChEBI" id="CHEBI:73316"/>
        <dbReference type="ChEBI" id="CHEBI:456216"/>
        <dbReference type="EC" id="2.7.4.6"/>
    </reaction>
</comment>
<name>A0AAW0TL89_SCYPA</name>
<keyword evidence="10 12" id="KW-0648">Protein biosynthesis</keyword>
<evidence type="ECO:0000259" key="18">
    <source>
        <dbReference type="SMART" id="SM00888"/>
    </source>
</evidence>
<keyword evidence="5 14" id="KW-0808">Transferase</keyword>
<dbReference type="InterPro" id="IPR023005">
    <property type="entry name" value="Nucleoside_diP_kinase_AS"/>
</dbReference>
<dbReference type="EC" id="2.7.4.6" evidence="14"/>
<evidence type="ECO:0000256" key="16">
    <source>
        <dbReference type="SAM" id="SignalP"/>
    </source>
</evidence>
<feature type="region of interest" description="Disordered" evidence="15">
    <location>
        <begin position="253"/>
        <end position="290"/>
    </location>
</feature>
<dbReference type="GO" id="GO:0004550">
    <property type="term" value="F:nucleoside diphosphate kinase activity"/>
    <property type="evidence" value="ECO:0007669"/>
    <property type="project" value="UniProtKB-EC"/>
</dbReference>
<dbReference type="SMART" id="SM00888">
    <property type="entry name" value="EF1_GNE"/>
    <property type="match status" value="1"/>
</dbReference>
<dbReference type="SUPFAM" id="SSF54919">
    <property type="entry name" value="Nucleoside diphosphate kinase, NDK"/>
    <property type="match status" value="1"/>
</dbReference>
<keyword evidence="9 14" id="KW-0067">ATP-binding</keyword>
<feature type="signal peptide" evidence="16">
    <location>
        <begin position="1"/>
        <end position="18"/>
    </location>
</feature>
<comment type="cofactor">
    <cofactor evidence="1">
        <name>Mg(2+)</name>
        <dbReference type="ChEBI" id="CHEBI:18420"/>
    </cofactor>
</comment>
<comment type="subunit">
    <text evidence="4">EF-1 is composed of 4 subunits: alpha, beta, delta, and gamma.</text>
</comment>
<evidence type="ECO:0000256" key="9">
    <source>
        <dbReference type="ARBA" id="ARBA00022840"/>
    </source>
</evidence>
<dbReference type="HAMAP" id="MF_00451">
    <property type="entry name" value="NDP_kinase"/>
    <property type="match status" value="1"/>
</dbReference>
<dbReference type="InterPro" id="IPR018940">
    <property type="entry name" value="EF-1_beta_acid_region_euk"/>
</dbReference>
<feature type="binding site" evidence="11">
    <location>
        <position position="32"/>
    </location>
    <ligand>
        <name>ATP</name>
        <dbReference type="ChEBI" id="CHEBI:30616"/>
    </ligand>
</feature>
<dbReference type="Gene3D" id="3.30.70.141">
    <property type="entry name" value="Nucleoside diphosphate kinase-like domain"/>
    <property type="match status" value="1"/>
</dbReference>
<evidence type="ECO:0000256" key="12">
    <source>
        <dbReference type="RuleBase" id="RU003791"/>
    </source>
</evidence>
<proteinExistence type="inferred from homology"/>
<dbReference type="InterPro" id="IPR053836">
    <property type="entry name" value="Arc1-like_N"/>
</dbReference>
<dbReference type="SMART" id="SM01182">
    <property type="entry name" value="EF-1_beta_acid"/>
    <property type="match status" value="1"/>
</dbReference>
<evidence type="ECO:0000256" key="4">
    <source>
        <dbReference type="ARBA" id="ARBA00011613"/>
    </source>
</evidence>
<organism evidence="20 21">
    <name type="scientific">Scylla paramamosain</name>
    <name type="common">Mud crab</name>
    <dbReference type="NCBI Taxonomy" id="85552"/>
    <lineage>
        <taxon>Eukaryota</taxon>
        <taxon>Metazoa</taxon>
        <taxon>Ecdysozoa</taxon>
        <taxon>Arthropoda</taxon>
        <taxon>Crustacea</taxon>
        <taxon>Multicrustacea</taxon>
        <taxon>Malacostraca</taxon>
        <taxon>Eumalacostraca</taxon>
        <taxon>Eucarida</taxon>
        <taxon>Decapoda</taxon>
        <taxon>Pleocyemata</taxon>
        <taxon>Brachyura</taxon>
        <taxon>Eubrachyura</taxon>
        <taxon>Portunoidea</taxon>
        <taxon>Portunidae</taxon>
        <taxon>Portuninae</taxon>
        <taxon>Scylla</taxon>
    </lineage>
</organism>
<evidence type="ECO:0000256" key="11">
    <source>
        <dbReference type="PROSITE-ProRule" id="PRU00706"/>
    </source>
</evidence>
<dbReference type="NCBIfam" id="NF001908">
    <property type="entry name" value="PRK00668.1"/>
    <property type="match status" value="1"/>
</dbReference>
<dbReference type="FunFam" id="3.30.70.141:FF:000002">
    <property type="entry name" value="Nucleoside diphosphate kinase"/>
    <property type="match status" value="1"/>
</dbReference>
<comment type="caution">
    <text evidence="20">The sequence shown here is derived from an EMBL/GenBank/DDBJ whole genome shotgun (WGS) entry which is preliminary data.</text>
</comment>
<keyword evidence="6 14" id="KW-0547">Nucleotide-binding</keyword>
<dbReference type="EMBL" id="JARAKH010000029">
    <property type="protein sequence ID" value="KAK8387828.1"/>
    <property type="molecule type" value="Genomic_DNA"/>
</dbReference>
<sequence>MLVSLAALLSFLAPRLTPLAIMVRERTFIAVKPDGVQRGLIGEIIKRFEAKGFKLVGMKFMQATEDHLKKHYADLADKPFYPGLCKYMSSGPLVAMCWEGTGVVKTARTMMGETRPADSKPGTIRGDFCIEVGRNIIHGSDSVESANKEVALWFKPEELFSWTQSNETWIYEVMEFFGDVRTACGLETLNQYLENRSYLQGHTPSRMDAQVFNALSKAPQDTYSHVLRWYNHIKSLEVELRLSIGEDPTAVNMSDHLDMNGENLHDDHDDDDDSKDMKMGSENENCEDDDIDLFGSDSEEETFEAARVREQRLLEYAERKSKKCAPIAKSSVLLDVKPWDDETNLEAMEEHVRSLRIDGLQWGASKLAPLAYGINKLSILCTVEDEKVSIDDLVDKICEFEDYVQSVDIAAFNKI</sequence>
<dbReference type="SUPFAM" id="SSF47616">
    <property type="entry name" value="GST C-terminal domain-like"/>
    <property type="match status" value="1"/>
</dbReference>
<dbReference type="GO" id="GO:0003746">
    <property type="term" value="F:translation elongation factor activity"/>
    <property type="evidence" value="ECO:0007669"/>
    <property type="project" value="UniProtKB-KW"/>
</dbReference>
<evidence type="ECO:0000313" key="20">
    <source>
        <dbReference type="EMBL" id="KAK8387828.1"/>
    </source>
</evidence>
<evidence type="ECO:0000256" key="14">
    <source>
        <dbReference type="RuleBase" id="RU004013"/>
    </source>
</evidence>
<dbReference type="Gene3D" id="1.20.1050.130">
    <property type="match status" value="1"/>
</dbReference>
<evidence type="ECO:0000256" key="15">
    <source>
        <dbReference type="SAM" id="MobiDB-lite"/>
    </source>
</evidence>
<dbReference type="InterPro" id="IPR036282">
    <property type="entry name" value="Glutathione-S-Trfase_C_sf"/>
</dbReference>
<keyword evidence="21" id="KW-1185">Reference proteome</keyword>
<dbReference type="GO" id="GO:0005524">
    <property type="term" value="F:ATP binding"/>
    <property type="evidence" value="ECO:0007669"/>
    <property type="project" value="UniProtKB-KW"/>
</dbReference>
<comment type="similarity">
    <text evidence="2 12">Belongs to the EF-1-beta/EF-1-delta family.</text>
</comment>
<keyword evidence="16" id="KW-0732">Signal</keyword>
<evidence type="ECO:0000256" key="7">
    <source>
        <dbReference type="ARBA" id="ARBA00022768"/>
    </source>
</evidence>
<comment type="similarity">
    <text evidence="3 11 13">Belongs to the NDK family.</text>
</comment>
<dbReference type="InterPro" id="IPR014717">
    <property type="entry name" value="Transl_elong_EF1B/ribsomal_bS6"/>
</dbReference>
<dbReference type="AlphaFoldDB" id="A0AAW0TL89"/>
<dbReference type="CDD" id="cd10308">
    <property type="entry name" value="GST_C_eEF1b_like"/>
    <property type="match status" value="1"/>
</dbReference>
<evidence type="ECO:0000256" key="1">
    <source>
        <dbReference type="ARBA" id="ARBA00001946"/>
    </source>
</evidence>
<feature type="compositionally biased region" description="Basic and acidic residues" evidence="15">
    <location>
        <begin position="255"/>
        <end position="267"/>
    </location>
</feature>
<evidence type="ECO:0000256" key="13">
    <source>
        <dbReference type="RuleBase" id="RU004011"/>
    </source>
</evidence>
<dbReference type="GO" id="GO:0006228">
    <property type="term" value="P:UTP biosynthetic process"/>
    <property type="evidence" value="ECO:0007669"/>
    <property type="project" value="InterPro"/>
</dbReference>
<dbReference type="Pfam" id="PF10587">
    <property type="entry name" value="EF-1_beta_acid"/>
    <property type="match status" value="1"/>
</dbReference>
<dbReference type="Gene3D" id="3.30.70.60">
    <property type="match status" value="1"/>
</dbReference>
<dbReference type="PROSITE" id="PS51374">
    <property type="entry name" value="NDPK_LIKE"/>
    <property type="match status" value="1"/>
</dbReference>
<dbReference type="PANTHER" id="PTHR11349">
    <property type="entry name" value="NUCLEOSIDE DIPHOSPHATE KINASE"/>
    <property type="match status" value="1"/>
</dbReference>
<dbReference type="Pfam" id="PF00736">
    <property type="entry name" value="EF1_GNE"/>
    <property type="match status" value="1"/>
</dbReference>
<dbReference type="Proteomes" id="UP001487740">
    <property type="component" value="Unassembled WGS sequence"/>
</dbReference>
<dbReference type="PROSITE" id="PS00825">
    <property type="entry name" value="EF1BD_2"/>
    <property type="match status" value="1"/>
</dbReference>
<evidence type="ECO:0000256" key="10">
    <source>
        <dbReference type="ARBA" id="ARBA00022917"/>
    </source>
</evidence>
<feature type="binding site" evidence="11">
    <location>
        <position position="135"/>
    </location>
    <ligand>
        <name>ATP</name>
        <dbReference type="ChEBI" id="CHEBI:30616"/>
    </ligand>
</feature>
<dbReference type="CDD" id="cd04413">
    <property type="entry name" value="NDPk_I"/>
    <property type="match status" value="1"/>
</dbReference>
<reference evidence="20 21" key="1">
    <citation type="submission" date="2023-03" db="EMBL/GenBank/DDBJ databases">
        <title>High-quality genome of Scylla paramamosain provides insights in environmental adaptation.</title>
        <authorList>
            <person name="Zhang L."/>
        </authorList>
    </citation>
    <scope>NUCLEOTIDE SEQUENCE [LARGE SCALE GENOMIC DNA]</scope>
    <source>
        <strain evidence="20">LZ_2023a</strain>
        <tissue evidence="20">Muscle</tissue>
    </source>
</reference>
<evidence type="ECO:0000256" key="5">
    <source>
        <dbReference type="ARBA" id="ARBA00022679"/>
    </source>
</evidence>
<dbReference type="GO" id="GO:0006183">
    <property type="term" value="P:GTP biosynthetic process"/>
    <property type="evidence" value="ECO:0007669"/>
    <property type="project" value="InterPro"/>
</dbReference>
<evidence type="ECO:0000256" key="6">
    <source>
        <dbReference type="ARBA" id="ARBA00022741"/>
    </source>
</evidence>
<dbReference type="FunFam" id="3.30.70.60:FF:000001">
    <property type="entry name" value="Elongation factor 1-beta 1 like"/>
    <property type="match status" value="1"/>
</dbReference>
<dbReference type="PRINTS" id="PR01243">
    <property type="entry name" value="NUCDPKINASE"/>
</dbReference>
<dbReference type="PROSITE" id="PS00469">
    <property type="entry name" value="NDPK"/>
    <property type="match status" value="1"/>
</dbReference>
<accession>A0AAW0TL89</accession>
<dbReference type="CDD" id="cd00292">
    <property type="entry name" value="EF1B"/>
    <property type="match status" value="1"/>
</dbReference>
<feature type="binding site" evidence="11">
    <location>
        <position position="108"/>
    </location>
    <ligand>
        <name>ATP</name>
        <dbReference type="ChEBI" id="CHEBI:30616"/>
    </ligand>
</feature>
<feature type="domain" description="Translation elongation factor EF1B beta/delta subunit guanine nucleotide exchange" evidence="18">
    <location>
        <begin position="329"/>
        <end position="415"/>
    </location>
</feature>
<dbReference type="Pfam" id="PF21972">
    <property type="entry name" value="Arc1p_N_like"/>
    <property type="match status" value="1"/>
</dbReference>
<feature type="binding site" evidence="11">
    <location>
        <position position="114"/>
    </location>
    <ligand>
        <name>ATP</name>
        <dbReference type="ChEBI" id="CHEBI:30616"/>
    </ligand>
</feature>
<feature type="chain" id="PRO_5043620521" description="Nucleoside diphosphate kinase" evidence="16">
    <location>
        <begin position="19"/>
        <end position="415"/>
    </location>
</feature>
<dbReference type="InterPro" id="IPR014038">
    <property type="entry name" value="EF1B_bsu/dsu_GNE"/>
</dbReference>
<feature type="active site" description="Pros-phosphohistidine intermediate" evidence="11">
    <location>
        <position position="138"/>
    </location>
</feature>
<protein>
    <recommendedName>
        <fullName evidence="14">Nucleoside diphosphate kinase</fullName>
        <ecNumber evidence="14">2.7.4.6</ecNumber>
    </recommendedName>
</protein>
<dbReference type="InterPro" id="IPR036850">
    <property type="entry name" value="NDK-like_dom_sf"/>
</dbReference>
<evidence type="ECO:0000256" key="3">
    <source>
        <dbReference type="ARBA" id="ARBA00008142"/>
    </source>
</evidence>
<dbReference type="InterPro" id="IPR036219">
    <property type="entry name" value="eEF-1beta-like_sf"/>
</dbReference>
<dbReference type="Pfam" id="PF00334">
    <property type="entry name" value="NDK"/>
    <property type="match status" value="1"/>
</dbReference>
<evidence type="ECO:0000313" key="21">
    <source>
        <dbReference type="Proteomes" id="UP001487740"/>
    </source>
</evidence>
<evidence type="ECO:0000259" key="17">
    <source>
        <dbReference type="SMART" id="SM00562"/>
    </source>
</evidence>
<feature type="binding site" evidence="11">
    <location>
        <position position="125"/>
    </location>
    <ligand>
        <name>ATP</name>
        <dbReference type="ChEBI" id="CHEBI:30616"/>
    </ligand>
</feature>
<feature type="domain" description="Nucleoside diphosphate kinase-like" evidence="17">
    <location>
        <begin position="24"/>
        <end position="161"/>
    </location>
</feature>
<dbReference type="GO" id="GO:0006241">
    <property type="term" value="P:CTP biosynthetic process"/>
    <property type="evidence" value="ECO:0007669"/>
    <property type="project" value="InterPro"/>
</dbReference>
<dbReference type="PROSITE" id="PS00824">
    <property type="entry name" value="EF1BD_1"/>
    <property type="match status" value="1"/>
</dbReference>
<dbReference type="InterPro" id="IPR001564">
    <property type="entry name" value="Nucleoside_diP_kinase"/>
</dbReference>
<feature type="domain" description="Elongation factor 1 beta central acidic region eukaryote" evidence="19">
    <location>
        <begin position="293"/>
        <end position="320"/>
    </location>
</feature>
<evidence type="ECO:0000259" key="19">
    <source>
        <dbReference type="SMART" id="SM01182"/>
    </source>
</evidence>
<gene>
    <name evidence="20" type="ORF">O3P69_020034</name>
</gene>
<keyword evidence="8 14" id="KW-0418">Kinase</keyword>
<dbReference type="InterPro" id="IPR034907">
    <property type="entry name" value="NDK-like_dom"/>
</dbReference>
<evidence type="ECO:0000256" key="8">
    <source>
        <dbReference type="ARBA" id="ARBA00022777"/>
    </source>
</evidence>